<reference evidence="1 2" key="1">
    <citation type="submission" date="2018-04" db="EMBL/GenBank/DDBJ databases">
        <title>Pedobacter chongqingensis sp. nov., isolated from a rottenly hemp rope.</title>
        <authorList>
            <person name="Cai Y."/>
        </authorList>
    </citation>
    <scope>NUCLEOTIDE SEQUENCE [LARGE SCALE GENOMIC DNA]</scope>
    <source>
        <strain evidence="1 2">FJ4-8</strain>
    </source>
</reference>
<name>A0A2U2PIJ4_9SPHI</name>
<evidence type="ECO:0000313" key="2">
    <source>
        <dbReference type="Proteomes" id="UP000245647"/>
    </source>
</evidence>
<dbReference type="InterPro" id="IPR032522">
    <property type="entry name" value="DUF4961"/>
</dbReference>
<dbReference type="Proteomes" id="UP000245647">
    <property type="component" value="Unassembled WGS sequence"/>
</dbReference>
<keyword evidence="2" id="KW-1185">Reference proteome</keyword>
<accession>A0A2U2PIJ4</accession>
<comment type="caution">
    <text evidence="1">The sequence shown here is derived from an EMBL/GenBank/DDBJ whole genome shotgun (WGS) entry which is preliminary data.</text>
</comment>
<dbReference type="OrthoDB" id="1406466at2"/>
<protein>
    <submittedName>
        <fullName evidence="1">DUF4961 domain-containing protein</fullName>
    </submittedName>
</protein>
<dbReference type="AlphaFoldDB" id="A0A2U2PIJ4"/>
<organism evidence="1 2">
    <name type="scientific">Pararcticibacter amylolyticus</name>
    <dbReference type="NCBI Taxonomy" id="2173175"/>
    <lineage>
        <taxon>Bacteria</taxon>
        <taxon>Pseudomonadati</taxon>
        <taxon>Bacteroidota</taxon>
        <taxon>Sphingobacteriia</taxon>
        <taxon>Sphingobacteriales</taxon>
        <taxon>Sphingobacteriaceae</taxon>
        <taxon>Pararcticibacter</taxon>
    </lineage>
</organism>
<dbReference type="Pfam" id="PF16328">
    <property type="entry name" value="DUF4961"/>
    <property type="match status" value="1"/>
</dbReference>
<dbReference type="RefSeq" id="WP_109415169.1">
    <property type="nucleotide sequence ID" value="NZ_QEAS01000005.1"/>
</dbReference>
<sequence>MKKLLKNIKLVLFIAGLFLVVFLANCGLTPLTIEVPSEVNAEQVATFTLNCGTEPRIANTDPPYTTKLIVGFMVPKSWKASQNTTVELISSEKGNSTLQLIPAGEKEPVSGLSWSDAAKKRFGIGPNLLDDFEWLVYRSVPAYTFVNNEDIKFKVKISSKVGSENSLCRLGFFVLSSKENLRPEDTDYTKYAFSNNFSVVNGSGELVDYVNPQLAKVEPVKSLDNDFVSMTFDAGILETALSNTDDIFLEARGITESGQQIAVSSKVDKTKLKPLGGKKYRIDIWPRGLLNVPGNENLVRLEYYFTNETGSARVGYGNTADPFRYTFKCP</sequence>
<proteinExistence type="predicted"/>
<evidence type="ECO:0000313" key="1">
    <source>
        <dbReference type="EMBL" id="PWG81227.1"/>
    </source>
</evidence>
<gene>
    <name evidence="1" type="ORF">DDR33_07555</name>
</gene>
<dbReference type="EMBL" id="QEAS01000005">
    <property type="protein sequence ID" value="PWG81227.1"/>
    <property type="molecule type" value="Genomic_DNA"/>
</dbReference>